<dbReference type="AlphaFoldDB" id="X0Y995"/>
<feature type="non-terminal residue" evidence="1">
    <location>
        <position position="1"/>
    </location>
</feature>
<sequence>TEYYNGSGNTCKKCAKDAQRIRIAQKRLVEEEGAEDNMEQRLRYNYTRVDAWQFGVQVMKRGVLVGKTGHTWWCDKLVRHKAWLRRKRMKEEVKCR</sequence>
<proteinExistence type="predicted"/>
<reference evidence="1" key="1">
    <citation type="journal article" date="2014" name="Front. Microbiol.">
        <title>High frequency of phylogenetically diverse reductive dehalogenase-homologous genes in deep subseafloor sedimentary metagenomes.</title>
        <authorList>
            <person name="Kawai M."/>
            <person name="Futagami T."/>
            <person name="Toyoda A."/>
            <person name="Takaki Y."/>
            <person name="Nishi S."/>
            <person name="Hori S."/>
            <person name="Arai W."/>
            <person name="Tsubouchi T."/>
            <person name="Morono Y."/>
            <person name="Uchiyama I."/>
            <person name="Ito T."/>
            <person name="Fujiyama A."/>
            <person name="Inagaki F."/>
            <person name="Takami H."/>
        </authorList>
    </citation>
    <scope>NUCLEOTIDE SEQUENCE</scope>
    <source>
        <strain evidence="1">Expedition CK06-06</strain>
    </source>
</reference>
<protein>
    <submittedName>
        <fullName evidence="1">Uncharacterized protein</fullName>
    </submittedName>
</protein>
<organism evidence="1">
    <name type="scientific">marine sediment metagenome</name>
    <dbReference type="NCBI Taxonomy" id="412755"/>
    <lineage>
        <taxon>unclassified sequences</taxon>
        <taxon>metagenomes</taxon>
        <taxon>ecological metagenomes</taxon>
    </lineage>
</organism>
<comment type="caution">
    <text evidence="1">The sequence shown here is derived from an EMBL/GenBank/DDBJ whole genome shotgun (WGS) entry which is preliminary data.</text>
</comment>
<evidence type="ECO:0000313" key="1">
    <source>
        <dbReference type="EMBL" id="GAG52380.1"/>
    </source>
</evidence>
<name>X0Y995_9ZZZZ</name>
<gene>
    <name evidence="1" type="ORF">S01H1_81169</name>
</gene>
<dbReference type="EMBL" id="BARS01054897">
    <property type="protein sequence ID" value="GAG52380.1"/>
    <property type="molecule type" value="Genomic_DNA"/>
</dbReference>
<accession>X0Y995</accession>